<name>H1S4G8_9BURK</name>
<comment type="caution">
    <text evidence="1">The sequence shown here is derived from an EMBL/GenBank/DDBJ whole genome shotgun (WGS) entry which is preliminary data.</text>
</comment>
<accession>H1S4G8</accession>
<sequence>MRQFLYNGPLLPDGFRLPADYRRLVSENVLPDIEPWFFLSRDMGATLSYYGAMLQKFPASPLVPFAMVNDQTGYYNDGWVVVACFDGNDRSANPRVCIYDYSQPNRSPWERTYANFTAWLATAEKESARYKRARTENE</sequence>
<proteinExistence type="predicted"/>
<gene>
    <name evidence="1" type="ORF">OR16_13419</name>
</gene>
<organism evidence="1 2">
    <name type="scientific">Cupriavidus basilensis OR16</name>
    <dbReference type="NCBI Taxonomy" id="1127483"/>
    <lineage>
        <taxon>Bacteria</taxon>
        <taxon>Pseudomonadati</taxon>
        <taxon>Pseudomonadota</taxon>
        <taxon>Betaproteobacteria</taxon>
        <taxon>Burkholderiales</taxon>
        <taxon>Burkholderiaceae</taxon>
        <taxon>Cupriavidus</taxon>
    </lineage>
</organism>
<dbReference type="Proteomes" id="UP000005808">
    <property type="component" value="Unassembled WGS sequence"/>
</dbReference>
<reference evidence="1 2" key="1">
    <citation type="journal article" date="2012" name="J. Bacteriol.">
        <title>De Novo Genome Project of Cupriavidus basilensis OR16.</title>
        <authorList>
            <person name="Cserhati M."/>
            <person name="Kriszt B."/>
            <person name="Szoboszlay S."/>
            <person name="Toth A."/>
            <person name="Szabo I."/>
            <person name="Tancsics A."/>
            <person name="Nagy I."/>
            <person name="Horvath B."/>
            <person name="Nagy I."/>
            <person name="Kukolya J."/>
        </authorList>
    </citation>
    <scope>NUCLEOTIDE SEQUENCE [LARGE SCALE GENOMIC DNA]</scope>
    <source>
        <strain evidence="1 2">OR16</strain>
    </source>
</reference>
<protein>
    <recommendedName>
        <fullName evidence="3">Knr4/Smi1-like domain-containing protein</fullName>
    </recommendedName>
</protein>
<dbReference type="AlphaFoldDB" id="H1S4G8"/>
<evidence type="ECO:0000313" key="2">
    <source>
        <dbReference type="Proteomes" id="UP000005808"/>
    </source>
</evidence>
<evidence type="ECO:0000313" key="1">
    <source>
        <dbReference type="EMBL" id="EHP42651.1"/>
    </source>
</evidence>
<dbReference type="EMBL" id="AHJE01000030">
    <property type="protein sequence ID" value="EHP42651.1"/>
    <property type="molecule type" value="Genomic_DNA"/>
</dbReference>
<evidence type="ECO:0008006" key="3">
    <source>
        <dbReference type="Google" id="ProtNLM"/>
    </source>
</evidence>